<evidence type="ECO:0000259" key="7">
    <source>
        <dbReference type="Pfam" id="PF01794"/>
    </source>
</evidence>
<dbReference type="PANTHER" id="PTHR14239:SF0">
    <property type="entry name" value="F420-DEPENDENT NADP REDUCTASE"/>
    <property type="match status" value="1"/>
</dbReference>
<dbReference type="PANTHER" id="PTHR14239">
    <property type="entry name" value="DUDULIN-RELATED"/>
    <property type="match status" value="1"/>
</dbReference>
<evidence type="ECO:0000313" key="8">
    <source>
        <dbReference type="EMBL" id="GFR96695.1"/>
    </source>
</evidence>
<feature type="transmembrane region" description="Helical" evidence="6">
    <location>
        <begin position="180"/>
        <end position="199"/>
    </location>
</feature>
<feature type="transmembrane region" description="Helical" evidence="6">
    <location>
        <begin position="73"/>
        <end position="98"/>
    </location>
</feature>
<name>A0AAV4HJ17_9GAST</name>
<keyword evidence="3 6" id="KW-0812">Transmembrane</keyword>
<evidence type="ECO:0000256" key="3">
    <source>
        <dbReference type="ARBA" id="ARBA00022692"/>
    </source>
</evidence>
<accession>A0AAV4HJ17</accession>
<evidence type="ECO:0000313" key="9">
    <source>
        <dbReference type="Proteomes" id="UP000762676"/>
    </source>
</evidence>
<organism evidence="8 9">
    <name type="scientific">Elysia marginata</name>
    <dbReference type="NCBI Taxonomy" id="1093978"/>
    <lineage>
        <taxon>Eukaryota</taxon>
        <taxon>Metazoa</taxon>
        <taxon>Spiralia</taxon>
        <taxon>Lophotrochozoa</taxon>
        <taxon>Mollusca</taxon>
        <taxon>Gastropoda</taxon>
        <taxon>Heterobranchia</taxon>
        <taxon>Euthyneura</taxon>
        <taxon>Panpulmonata</taxon>
        <taxon>Sacoglossa</taxon>
        <taxon>Placobranchoidea</taxon>
        <taxon>Plakobranchidae</taxon>
        <taxon>Elysia</taxon>
    </lineage>
</organism>
<dbReference type="EMBL" id="BMAT01001972">
    <property type="protein sequence ID" value="GFR96695.1"/>
    <property type="molecule type" value="Genomic_DNA"/>
</dbReference>
<dbReference type="InterPro" id="IPR013130">
    <property type="entry name" value="Fe3_Rdtase_TM_dom"/>
</dbReference>
<feature type="transmembrane region" description="Helical" evidence="6">
    <location>
        <begin position="32"/>
        <end position="52"/>
    </location>
</feature>
<dbReference type="GO" id="GO:0016020">
    <property type="term" value="C:membrane"/>
    <property type="evidence" value="ECO:0007669"/>
    <property type="project" value="UniProtKB-SubCell"/>
</dbReference>
<dbReference type="Pfam" id="PF01794">
    <property type="entry name" value="Ferric_reduct"/>
    <property type="match status" value="1"/>
</dbReference>
<reference evidence="8 9" key="1">
    <citation type="journal article" date="2021" name="Elife">
        <title>Chloroplast acquisition without the gene transfer in kleptoplastic sea slugs, Plakobranchus ocellatus.</title>
        <authorList>
            <person name="Maeda T."/>
            <person name="Takahashi S."/>
            <person name="Yoshida T."/>
            <person name="Shimamura S."/>
            <person name="Takaki Y."/>
            <person name="Nagai Y."/>
            <person name="Toyoda A."/>
            <person name="Suzuki Y."/>
            <person name="Arimoto A."/>
            <person name="Ishii H."/>
            <person name="Satoh N."/>
            <person name="Nishiyama T."/>
            <person name="Hasebe M."/>
            <person name="Maruyama T."/>
            <person name="Minagawa J."/>
            <person name="Obokata J."/>
            <person name="Shigenobu S."/>
        </authorList>
    </citation>
    <scope>NUCLEOTIDE SEQUENCE [LARGE SCALE GENOMIC DNA]</scope>
</reference>
<proteinExistence type="inferred from homology"/>
<gene>
    <name evidence="8" type="ORF">ElyMa_000976200</name>
</gene>
<comment type="similarity">
    <text evidence="2">Belongs to the STEAP family.</text>
</comment>
<dbReference type="Proteomes" id="UP000762676">
    <property type="component" value="Unassembled WGS sequence"/>
</dbReference>
<feature type="transmembrane region" description="Helical" evidence="6">
    <location>
        <begin position="118"/>
        <end position="139"/>
    </location>
</feature>
<evidence type="ECO:0000256" key="6">
    <source>
        <dbReference type="SAM" id="Phobius"/>
    </source>
</evidence>
<feature type="domain" description="Ferric oxidoreductase" evidence="7">
    <location>
        <begin position="75"/>
        <end position="203"/>
    </location>
</feature>
<evidence type="ECO:0000256" key="4">
    <source>
        <dbReference type="ARBA" id="ARBA00022989"/>
    </source>
</evidence>
<evidence type="ECO:0000256" key="2">
    <source>
        <dbReference type="ARBA" id="ARBA00007729"/>
    </source>
</evidence>
<sequence length="328" mass="36341">MGFRAVNLGLLKASRWMEDDLLSVFPLWKMPIALATAIFVLAWVLVVYIYFINRDKPAYSWEQLFMKVLNKPVCMTAIAMMALTYLPGQLASVLQIYYGTKHRRFPQFMDFWLKCRKQMGLVSFFLVIIHAVLSVMMISPTYYGSWFHKATVTVPANSTLNSALVLTVSKHWMTWKGESACLLGTLAFVLMGVVAVTSIRSVGDSLNWSECTVMGAQGWQKRGFPKVFLSITFVSVLLPYLVLAMKLAFSLPPLSGYLRKIRRGWEREGARYGDLEGGGNGQQGYCNPPGSSGGAEQGNGDCCGDNIELEKSGAGAAFGGNKNVHVRL</sequence>
<comment type="subcellular location">
    <subcellularLocation>
        <location evidence="1">Membrane</location>
        <topology evidence="1">Multi-pass membrane protein</topology>
    </subcellularLocation>
</comment>
<keyword evidence="4 6" id="KW-1133">Transmembrane helix</keyword>
<dbReference type="AlphaFoldDB" id="A0AAV4HJ17"/>
<keyword evidence="5 6" id="KW-0472">Membrane</keyword>
<evidence type="ECO:0000256" key="1">
    <source>
        <dbReference type="ARBA" id="ARBA00004141"/>
    </source>
</evidence>
<keyword evidence="9" id="KW-1185">Reference proteome</keyword>
<feature type="transmembrane region" description="Helical" evidence="6">
    <location>
        <begin position="227"/>
        <end position="249"/>
    </location>
</feature>
<protein>
    <submittedName>
        <fullName evidence="8">Metalloreductase STEAP2</fullName>
    </submittedName>
</protein>
<comment type="caution">
    <text evidence="8">The sequence shown here is derived from an EMBL/GenBank/DDBJ whole genome shotgun (WGS) entry which is preliminary data.</text>
</comment>
<evidence type="ECO:0000256" key="5">
    <source>
        <dbReference type="ARBA" id="ARBA00023136"/>
    </source>
</evidence>
<dbReference type="InterPro" id="IPR051267">
    <property type="entry name" value="STEAP_metalloreductase"/>
</dbReference>